<evidence type="ECO:0000313" key="1">
    <source>
        <dbReference type="EMBL" id="CAD8196722.1"/>
    </source>
</evidence>
<dbReference type="OMA" id="KNIQANY"/>
<dbReference type="OrthoDB" id="311915at2759"/>
<organism evidence="1 2">
    <name type="scientific">Paramecium octaurelia</name>
    <dbReference type="NCBI Taxonomy" id="43137"/>
    <lineage>
        <taxon>Eukaryota</taxon>
        <taxon>Sar</taxon>
        <taxon>Alveolata</taxon>
        <taxon>Ciliophora</taxon>
        <taxon>Intramacronucleata</taxon>
        <taxon>Oligohymenophorea</taxon>
        <taxon>Peniculida</taxon>
        <taxon>Parameciidae</taxon>
        <taxon>Paramecium</taxon>
    </lineage>
</organism>
<reference evidence="1" key="1">
    <citation type="submission" date="2021-01" db="EMBL/GenBank/DDBJ databases">
        <authorList>
            <consortium name="Genoscope - CEA"/>
            <person name="William W."/>
        </authorList>
    </citation>
    <scope>NUCLEOTIDE SEQUENCE</scope>
</reference>
<comment type="caution">
    <text evidence="1">The sequence shown here is derived from an EMBL/GenBank/DDBJ whole genome shotgun (WGS) entry which is preliminary data.</text>
</comment>
<gene>
    <name evidence="1" type="ORF">POCTA_138.1.T1120148</name>
</gene>
<keyword evidence="2" id="KW-1185">Reference proteome</keyword>
<proteinExistence type="predicted"/>
<protein>
    <submittedName>
        <fullName evidence="1">Uncharacterized protein</fullName>
    </submittedName>
</protein>
<dbReference type="EMBL" id="CAJJDP010000112">
    <property type="protein sequence ID" value="CAD8196722.1"/>
    <property type="molecule type" value="Genomic_DNA"/>
</dbReference>
<name>A0A8S1X721_PAROT</name>
<accession>A0A8S1X721</accession>
<dbReference type="Proteomes" id="UP000683925">
    <property type="component" value="Unassembled WGS sequence"/>
</dbReference>
<sequence length="130" mass="15454">MQKNHNSGNLNKINSYHNQNDDEEDCQDLFGEISEVLSLKCDENFNLQQMQDDKGFYQSNNSILINLNEGIKNIQANYPLKINEFSQQKIRKDFNLYKNPKTDDASKMHRQIKSRIYKQYISRRTKMKTK</sequence>
<evidence type="ECO:0000313" key="2">
    <source>
        <dbReference type="Proteomes" id="UP000683925"/>
    </source>
</evidence>
<dbReference type="AlphaFoldDB" id="A0A8S1X721"/>